<dbReference type="PROSITE" id="PS51410">
    <property type="entry name" value="BH4_AAA_HYDROXYL_2"/>
    <property type="match status" value="1"/>
</dbReference>
<evidence type="ECO:0000313" key="10">
    <source>
        <dbReference type="Ensembl" id="ENSGWIP00000002387.1"/>
    </source>
</evidence>
<dbReference type="InterPro" id="IPR036329">
    <property type="entry name" value="Aro-AA_hydroxylase_C_sf"/>
</dbReference>
<comment type="similarity">
    <text evidence="2">Belongs to the biopterin-dependent aromatic amino acid hydroxylase family.</text>
</comment>
<dbReference type="Pfam" id="PF00351">
    <property type="entry name" value="Biopterin_H"/>
    <property type="match status" value="1"/>
</dbReference>
<dbReference type="Ensembl" id="ENSGWIT00000002589.1">
    <property type="protein sequence ID" value="ENSGWIP00000002387.1"/>
    <property type="gene ID" value="ENSGWIG00000001308.1"/>
</dbReference>
<dbReference type="InterPro" id="IPR001273">
    <property type="entry name" value="ArAA_hydroxylase"/>
</dbReference>
<proteinExistence type="inferred from homology"/>
<dbReference type="InterPro" id="IPR018301">
    <property type="entry name" value="ArAA_hydroxylase_Fe/CU_BS"/>
</dbReference>
<dbReference type="SUPFAM" id="SSF56534">
    <property type="entry name" value="Aromatic aminoacid monoxygenases, catalytic and oligomerization domains"/>
    <property type="match status" value="1"/>
</dbReference>
<evidence type="ECO:0000256" key="2">
    <source>
        <dbReference type="ARBA" id="ARBA00009712"/>
    </source>
</evidence>
<dbReference type="FunFam" id="1.10.800.10:FF:000002">
    <property type="entry name" value="Tyrosine 3-monooxygenase"/>
    <property type="match status" value="1"/>
</dbReference>
<dbReference type="GO" id="GO:0043204">
    <property type="term" value="C:perikaryon"/>
    <property type="evidence" value="ECO:0007669"/>
    <property type="project" value="TreeGrafter"/>
</dbReference>
<gene>
    <name evidence="10" type="primary">th2</name>
</gene>
<feature type="binding site" evidence="7">
    <location>
        <position position="223"/>
    </location>
    <ligand>
        <name>Fe cation</name>
        <dbReference type="ChEBI" id="CHEBI:24875"/>
    </ligand>
</feature>
<reference evidence="10" key="3">
    <citation type="submission" date="2025-09" db="UniProtKB">
        <authorList>
            <consortium name="Ensembl"/>
        </authorList>
    </citation>
    <scope>IDENTIFICATION</scope>
</reference>
<dbReference type="GO" id="GO:0006585">
    <property type="term" value="P:dopamine biosynthetic process from tyrosine"/>
    <property type="evidence" value="ECO:0007669"/>
    <property type="project" value="TreeGrafter"/>
</dbReference>
<dbReference type="Gene3D" id="1.10.800.10">
    <property type="entry name" value="Aromatic amino acid hydroxylase"/>
    <property type="match status" value="1"/>
</dbReference>
<dbReference type="PROSITE" id="PS00367">
    <property type="entry name" value="BH4_AAA_HYDROXYL_1"/>
    <property type="match status" value="1"/>
</dbReference>
<comment type="cofactor">
    <cofactor evidence="1 8">
        <name>Fe(2+)</name>
        <dbReference type="ChEBI" id="CHEBI:29033"/>
    </cofactor>
</comment>
<dbReference type="PRINTS" id="PR00372">
    <property type="entry name" value="FYWHYDRXLASE"/>
</dbReference>
<dbReference type="InterPro" id="IPR019773">
    <property type="entry name" value="Tyrosine_3-monooxygenase-like"/>
</dbReference>
<dbReference type="Proteomes" id="UP000694680">
    <property type="component" value="Chromosome 6"/>
</dbReference>
<evidence type="ECO:0000256" key="8">
    <source>
        <dbReference type="PIRSR" id="PIRSR601273-2"/>
    </source>
</evidence>
<dbReference type="InterPro" id="IPR036951">
    <property type="entry name" value="ArAA_hydroxylase_sf"/>
</dbReference>
<dbReference type="PIRSF" id="PIRSF000336">
    <property type="entry name" value="TH"/>
    <property type="match status" value="1"/>
</dbReference>
<dbReference type="GO" id="GO:0004511">
    <property type="term" value="F:tyrosine 3-monooxygenase activity"/>
    <property type="evidence" value="ECO:0007669"/>
    <property type="project" value="TreeGrafter"/>
</dbReference>
<evidence type="ECO:0000256" key="6">
    <source>
        <dbReference type="ARBA" id="ARBA00023033"/>
    </source>
</evidence>
<keyword evidence="3 7" id="KW-0479">Metal-binding</keyword>
<name>A0A8C5DF64_GOUWI</name>
<evidence type="ECO:0000259" key="9">
    <source>
        <dbReference type="PROSITE" id="PS51410"/>
    </source>
</evidence>
<dbReference type="InterPro" id="IPR019774">
    <property type="entry name" value="Aromatic-AA_hydroxylase_C"/>
</dbReference>
<feature type="domain" description="Biopterin-dependent aromatic amino acid hydroxylase family profile" evidence="9">
    <location>
        <begin position="44"/>
        <end position="389"/>
    </location>
</feature>
<dbReference type="GO" id="GO:0005737">
    <property type="term" value="C:cytoplasm"/>
    <property type="evidence" value="ECO:0007669"/>
    <property type="project" value="TreeGrafter"/>
</dbReference>
<evidence type="ECO:0000313" key="11">
    <source>
        <dbReference type="Proteomes" id="UP000694680"/>
    </source>
</evidence>
<feature type="binding site" evidence="7">
    <location>
        <position position="268"/>
    </location>
    <ligand>
        <name>Fe cation</name>
        <dbReference type="ChEBI" id="CHEBI:24875"/>
    </ligand>
</feature>
<dbReference type="GO" id="GO:0030424">
    <property type="term" value="C:axon"/>
    <property type="evidence" value="ECO:0007669"/>
    <property type="project" value="TreeGrafter"/>
</dbReference>
<keyword evidence="6" id="KW-0503">Monooxygenase</keyword>
<feature type="binding site" evidence="7">
    <location>
        <position position="228"/>
    </location>
    <ligand>
        <name>Fe cation</name>
        <dbReference type="ChEBI" id="CHEBI:24875"/>
    </ligand>
</feature>
<dbReference type="AlphaFoldDB" id="A0A8C5DF64"/>
<dbReference type="GO" id="GO:0005506">
    <property type="term" value="F:iron ion binding"/>
    <property type="evidence" value="ECO:0007669"/>
    <property type="project" value="InterPro"/>
</dbReference>
<keyword evidence="4" id="KW-0560">Oxidoreductase</keyword>
<dbReference type="PANTHER" id="PTHR11473:SF38">
    <property type="entry name" value="TYROSINE 3-MONOOXYGENASE"/>
    <property type="match status" value="1"/>
</dbReference>
<evidence type="ECO:0000256" key="7">
    <source>
        <dbReference type="PIRSR" id="PIRSR000336-1"/>
    </source>
</evidence>
<organism evidence="10 11">
    <name type="scientific">Gouania willdenowi</name>
    <name type="common">Blunt-snouted clingfish</name>
    <name type="synonym">Lepadogaster willdenowi</name>
    <dbReference type="NCBI Taxonomy" id="441366"/>
    <lineage>
        <taxon>Eukaryota</taxon>
        <taxon>Metazoa</taxon>
        <taxon>Chordata</taxon>
        <taxon>Craniata</taxon>
        <taxon>Vertebrata</taxon>
        <taxon>Euteleostomi</taxon>
        <taxon>Actinopterygii</taxon>
        <taxon>Neopterygii</taxon>
        <taxon>Teleostei</taxon>
        <taxon>Neoteleostei</taxon>
        <taxon>Acanthomorphata</taxon>
        <taxon>Ovalentaria</taxon>
        <taxon>Blenniimorphae</taxon>
        <taxon>Blenniiformes</taxon>
        <taxon>Gobiesocoidei</taxon>
        <taxon>Gobiesocidae</taxon>
        <taxon>Gobiesocinae</taxon>
        <taxon>Gouania</taxon>
    </lineage>
</organism>
<evidence type="ECO:0000256" key="4">
    <source>
        <dbReference type="ARBA" id="ARBA00023002"/>
    </source>
</evidence>
<keyword evidence="11" id="KW-1185">Reference proteome</keyword>
<evidence type="ECO:0000256" key="5">
    <source>
        <dbReference type="ARBA" id="ARBA00023004"/>
    </source>
</evidence>
<reference evidence="10" key="2">
    <citation type="submission" date="2025-08" db="UniProtKB">
        <authorList>
            <consortium name="Ensembl"/>
        </authorList>
    </citation>
    <scope>IDENTIFICATION</scope>
</reference>
<keyword evidence="5 7" id="KW-0408">Iron</keyword>
<protein>
    <submittedName>
        <fullName evidence="10">Tyrosine 3-monooxygenase-like</fullName>
    </submittedName>
</protein>
<dbReference type="PANTHER" id="PTHR11473">
    <property type="entry name" value="AROMATIC AMINO ACID HYDROXYLASE"/>
    <property type="match status" value="1"/>
</dbReference>
<accession>A0A8C5DF64</accession>
<evidence type="ECO:0000256" key="1">
    <source>
        <dbReference type="ARBA" id="ARBA00001954"/>
    </source>
</evidence>
<dbReference type="Gene3D" id="3.30.70.260">
    <property type="match status" value="1"/>
</dbReference>
<evidence type="ECO:0000256" key="3">
    <source>
        <dbReference type="ARBA" id="ARBA00022723"/>
    </source>
</evidence>
<sequence length="389" mass="44817">PAPSTFETKLLHMESRPGLRSKNPEFYLRCEVHRSDMDVFMRSLRKVVCSVPEEKVSWFPCQMKDLDRCNLLVTKFDPNMDHEHPGFNDSAYRKRRSVIAELAFAHKQFDPLPVVDYTTEEVSTWGEVYRQLRGVYPSVACRQFLDGLQQLERECGYGEQRIPQIRDVSAFLKGKTGFQLRPVAGLLSARDFLASLAFRVFQCTQYIRHGSAPMHSPEPDCCHELLGHIPMLADPEFAQFSQEMGLASLGASDEDIEKLSTLYWFTVEFGLCREDGELKAYGAGLLSSYGELMYALSKEPQHKAFDPEQTVLQPYQDQTYQPVYFVSESFEDVKNKLRNYSASIRRPFALRYDASTCSVEVTDSINAQSDNKHQLRYFHTAFYFKKIYI</sequence>
<reference evidence="10" key="1">
    <citation type="submission" date="2020-06" db="EMBL/GenBank/DDBJ databases">
        <authorList>
            <consortium name="Wellcome Sanger Institute Data Sharing"/>
        </authorList>
    </citation>
    <scope>NUCLEOTIDE SEQUENCE [LARGE SCALE GENOMIC DNA]</scope>
</reference>